<evidence type="ECO:0000313" key="2">
    <source>
        <dbReference type="EMBL" id="OMO52490.1"/>
    </source>
</evidence>
<dbReference type="EMBL" id="AWUE01023850">
    <property type="protein sequence ID" value="OMO52490.1"/>
    <property type="molecule type" value="Genomic_DNA"/>
</dbReference>
<keyword evidence="3" id="KW-1185">Reference proteome</keyword>
<accession>A0A1R3G395</accession>
<evidence type="ECO:0000256" key="1">
    <source>
        <dbReference type="SAM" id="MobiDB-lite"/>
    </source>
</evidence>
<evidence type="ECO:0000313" key="3">
    <source>
        <dbReference type="Proteomes" id="UP000187203"/>
    </source>
</evidence>
<comment type="caution">
    <text evidence="2">The sequence shown here is derived from an EMBL/GenBank/DDBJ whole genome shotgun (WGS) entry which is preliminary data.</text>
</comment>
<proteinExistence type="predicted"/>
<feature type="region of interest" description="Disordered" evidence="1">
    <location>
        <begin position="1"/>
        <end position="29"/>
    </location>
</feature>
<gene>
    <name evidence="2" type="ORF">COLO4_37141</name>
</gene>
<sequence length="66" mass="7425">MSAHANPAICPNSSSSTPVPSHPYGTRTKQKALAQNLKMLSHDSHLMLHQQFSRKFQKNNFQSFSQ</sequence>
<name>A0A1R3G395_9ROSI</name>
<reference evidence="3" key="1">
    <citation type="submission" date="2013-09" db="EMBL/GenBank/DDBJ databases">
        <title>Corchorus olitorius genome sequencing.</title>
        <authorList>
            <person name="Alam M."/>
            <person name="Haque M.S."/>
            <person name="Islam M.S."/>
            <person name="Emdad E.M."/>
            <person name="Islam M.M."/>
            <person name="Ahmed B."/>
            <person name="Halim A."/>
            <person name="Hossen Q.M.M."/>
            <person name="Hossain M.Z."/>
            <person name="Ahmed R."/>
            <person name="Khan M.M."/>
            <person name="Islam R."/>
            <person name="Rashid M.M."/>
            <person name="Khan S.A."/>
            <person name="Rahman M.S."/>
            <person name="Alam M."/>
            <person name="Yahiya A.S."/>
            <person name="Khan M.S."/>
            <person name="Azam M.S."/>
            <person name="Haque T."/>
            <person name="Lashkar M.Z.H."/>
            <person name="Akhand A.I."/>
            <person name="Morshed G."/>
            <person name="Roy S."/>
            <person name="Uddin K.S."/>
            <person name="Rabeya T."/>
            <person name="Hossain A.S."/>
            <person name="Chowdhury A."/>
            <person name="Snigdha A.R."/>
            <person name="Mortoza M.S."/>
            <person name="Matin S.A."/>
            <person name="Hoque S.M.E."/>
            <person name="Islam M.K."/>
            <person name="Roy D.K."/>
            <person name="Haider R."/>
            <person name="Moosa M.M."/>
            <person name="Elias S.M."/>
            <person name="Hasan A.M."/>
            <person name="Jahan S."/>
            <person name="Shafiuddin M."/>
            <person name="Mahmood N."/>
            <person name="Shommy N.S."/>
        </authorList>
    </citation>
    <scope>NUCLEOTIDE SEQUENCE [LARGE SCALE GENOMIC DNA]</scope>
    <source>
        <strain evidence="3">cv. O-4</strain>
    </source>
</reference>
<dbReference type="Proteomes" id="UP000187203">
    <property type="component" value="Unassembled WGS sequence"/>
</dbReference>
<dbReference type="AlphaFoldDB" id="A0A1R3G395"/>
<protein>
    <submittedName>
        <fullName evidence="2">Dipeptidase 3</fullName>
    </submittedName>
</protein>
<organism evidence="2 3">
    <name type="scientific">Corchorus olitorius</name>
    <dbReference type="NCBI Taxonomy" id="93759"/>
    <lineage>
        <taxon>Eukaryota</taxon>
        <taxon>Viridiplantae</taxon>
        <taxon>Streptophyta</taxon>
        <taxon>Embryophyta</taxon>
        <taxon>Tracheophyta</taxon>
        <taxon>Spermatophyta</taxon>
        <taxon>Magnoliopsida</taxon>
        <taxon>eudicotyledons</taxon>
        <taxon>Gunneridae</taxon>
        <taxon>Pentapetalae</taxon>
        <taxon>rosids</taxon>
        <taxon>malvids</taxon>
        <taxon>Malvales</taxon>
        <taxon>Malvaceae</taxon>
        <taxon>Grewioideae</taxon>
        <taxon>Apeibeae</taxon>
        <taxon>Corchorus</taxon>
    </lineage>
</organism>